<dbReference type="GO" id="GO:0046210">
    <property type="term" value="P:nitric oxide catabolic process"/>
    <property type="evidence" value="ECO:0007669"/>
    <property type="project" value="TreeGrafter"/>
</dbReference>
<accession>G8C1Y5</accession>
<dbReference type="GO" id="GO:0020037">
    <property type="term" value="F:heme binding"/>
    <property type="evidence" value="ECO:0007669"/>
    <property type="project" value="InterPro"/>
</dbReference>
<evidence type="ECO:0000259" key="1">
    <source>
        <dbReference type="PROSITE" id="PS01033"/>
    </source>
</evidence>
<dbReference type="STRING" id="1071381.G8C1Y5"/>
<keyword evidence="3" id="KW-1185">Reference proteome</keyword>
<reference evidence="2 3" key="1">
    <citation type="journal article" date="2011" name="Proc. Natl. Acad. Sci. U.S.A.">
        <title>Evolutionary erosion of yeast sex chromosomes by mating-type switching accidents.</title>
        <authorList>
            <person name="Gordon J.L."/>
            <person name="Armisen D."/>
            <person name="Proux-Wera E."/>
            <person name="Oheigeartaigh S.S."/>
            <person name="Byrne K.P."/>
            <person name="Wolfe K.H."/>
        </authorList>
    </citation>
    <scope>NUCLEOTIDE SEQUENCE [LARGE SCALE GENOMIC DNA]</scope>
    <source>
        <strain evidence="3">ATCC 24235 / CBS 4417 / NBRC 1672 / NRRL Y-8282 / UCD 70-5</strain>
    </source>
</reference>
<dbReference type="Proteomes" id="UP000005666">
    <property type="component" value="Chromosome 15"/>
</dbReference>
<dbReference type="EMBL" id="HE612870">
    <property type="protein sequence ID" value="CCE66163.1"/>
    <property type="molecule type" value="Genomic_DNA"/>
</dbReference>
<organism evidence="2 3">
    <name type="scientific">Tetrapisispora phaffii (strain ATCC 24235 / CBS 4417 / NBRC 1672 / NRRL Y-8282 / UCD 70-5)</name>
    <name type="common">Yeast</name>
    <name type="synonym">Fabospora phaffii</name>
    <dbReference type="NCBI Taxonomy" id="1071381"/>
    <lineage>
        <taxon>Eukaryota</taxon>
        <taxon>Fungi</taxon>
        <taxon>Dikarya</taxon>
        <taxon>Ascomycota</taxon>
        <taxon>Saccharomycotina</taxon>
        <taxon>Saccharomycetes</taxon>
        <taxon>Saccharomycetales</taxon>
        <taxon>Saccharomycetaceae</taxon>
        <taxon>Tetrapisispora</taxon>
    </lineage>
</organism>
<dbReference type="GO" id="GO:0071500">
    <property type="term" value="P:cellular response to nitrosative stress"/>
    <property type="evidence" value="ECO:0007669"/>
    <property type="project" value="TreeGrafter"/>
</dbReference>
<dbReference type="eggNOG" id="KOG3378">
    <property type="taxonomic scope" value="Eukaryota"/>
</dbReference>
<dbReference type="PROSITE" id="PS00867">
    <property type="entry name" value="CPSASE_2"/>
    <property type="match status" value="1"/>
</dbReference>
<dbReference type="GeneID" id="11530673"/>
<dbReference type="InterPro" id="IPR044399">
    <property type="entry name" value="Mb-like_M"/>
</dbReference>
<sequence length="362" mass="41876">MNTVYKDLNSGTIGLTIDEDNSSSDELEHLYNNTDSPKSVSIDDEPFGSYVTEKEFDGVKNIGNIIGNESNQNEFEQYKLTINLCLTNNEKQLLRLSWDLINHYSGDLNAFPYDTLDIRELHNHISKATPEELMDKYGFERKPSEYFYDQFYNNLIEMNPRLEIEFPTLRHQAKGFSFVLEKALDNFDDLDAIDIYMEKLGKRHARILGINRVSFELMGEVFSKTINERLGEYHTLEIQKAWSKLYIYLANRIIASGIDPIINSIRQDELVLETPVFYKENEECFRASLDESSEYNLTNILSSIHNNPNSNKTLKLKDNVKSGLSETKLQQSSDQSRYNTYNQNGALKYPTNTPQKKRCAIM</sequence>
<dbReference type="PANTHER" id="PTHR43396">
    <property type="entry name" value="FLAVOHEMOPROTEIN"/>
    <property type="match status" value="1"/>
</dbReference>
<evidence type="ECO:0000313" key="2">
    <source>
        <dbReference type="EMBL" id="CCE66163.1"/>
    </source>
</evidence>
<name>G8C1Y5_TETPH</name>
<dbReference type="RefSeq" id="XP_003688597.1">
    <property type="nucleotide sequence ID" value="XM_003688549.1"/>
</dbReference>
<dbReference type="Pfam" id="PF00042">
    <property type="entry name" value="Globin"/>
    <property type="match status" value="1"/>
</dbReference>
<protein>
    <recommendedName>
        <fullName evidence="1">Globin domain-containing protein</fullName>
    </recommendedName>
</protein>
<dbReference type="InterPro" id="IPR000971">
    <property type="entry name" value="Globin"/>
</dbReference>
<dbReference type="GO" id="GO:0005524">
    <property type="term" value="F:ATP binding"/>
    <property type="evidence" value="ECO:0007669"/>
    <property type="project" value="InterPro"/>
</dbReference>
<dbReference type="GO" id="GO:0071949">
    <property type="term" value="F:FAD binding"/>
    <property type="evidence" value="ECO:0007669"/>
    <property type="project" value="TreeGrafter"/>
</dbReference>
<dbReference type="KEGG" id="tpf:TPHA_0O01970"/>
<proteinExistence type="predicted"/>
<dbReference type="AlphaFoldDB" id="G8C1Y5"/>
<dbReference type="InterPro" id="IPR009050">
    <property type="entry name" value="Globin-like_sf"/>
</dbReference>
<dbReference type="InterPro" id="IPR012292">
    <property type="entry name" value="Globin/Proto"/>
</dbReference>
<dbReference type="HOGENOM" id="CLU_765440_0_0_1"/>
<dbReference type="PROSITE" id="PS01033">
    <property type="entry name" value="GLOBIN"/>
    <property type="match status" value="1"/>
</dbReference>
<dbReference type="PANTHER" id="PTHR43396:SF6">
    <property type="entry name" value="ABL201WP"/>
    <property type="match status" value="1"/>
</dbReference>
<gene>
    <name evidence="2" type="primary">TPHA0O01970</name>
    <name evidence="2" type="ordered locus">TPHA_0O01970</name>
</gene>
<dbReference type="CDD" id="cd01040">
    <property type="entry name" value="Mb-like"/>
    <property type="match status" value="1"/>
</dbReference>
<evidence type="ECO:0000313" key="3">
    <source>
        <dbReference type="Proteomes" id="UP000005666"/>
    </source>
</evidence>
<dbReference type="GO" id="GO:0008941">
    <property type="term" value="F:nitric oxide dioxygenase NAD(P)H activity"/>
    <property type="evidence" value="ECO:0007669"/>
    <property type="project" value="TreeGrafter"/>
</dbReference>
<dbReference type="InterPro" id="IPR005479">
    <property type="entry name" value="CPAse_ATP-bd"/>
</dbReference>
<dbReference type="Gene3D" id="1.10.490.10">
    <property type="entry name" value="Globins"/>
    <property type="match status" value="1"/>
</dbReference>
<feature type="domain" description="Globin" evidence="1">
    <location>
        <begin position="124"/>
        <end position="258"/>
    </location>
</feature>
<dbReference type="SUPFAM" id="SSF46458">
    <property type="entry name" value="Globin-like"/>
    <property type="match status" value="1"/>
</dbReference>
<dbReference type="GO" id="GO:0019825">
    <property type="term" value="F:oxygen binding"/>
    <property type="evidence" value="ECO:0007669"/>
    <property type="project" value="InterPro"/>
</dbReference>
<dbReference type="OrthoDB" id="436496at2759"/>